<accession>A0A399RHU9</accession>
<dbReference type="AlphaFoldDB" id="A0A399RHU9"/>
<keyword evidence="3" id="KW-1185">Reference proteome</keyword>
<gene>
    <name evidence="2" type="ORF">D1223_05685</name>
</gene>
<evidence type="ECO:0000313" key="3">
    <source>
        <dbReference type="Proteomes" id="UP000266385"/>
    </source>
</evidence>
<dbReference type="EMBL" id="QWFX01000006">
    <property type="protein sequence ID" value="RIJ30141.1"/>
    <property type="molecule type" value="Genomic_DNA"/>
</dbReference>
<keyword evidence="1" id="KW-0472">Membrane</keyword>
<keyword evidence="1" id="KW-1133">Transmembrane helix</keyword>
<reference evidence="2 3" key="1">
    <citation type="submission" date="2018-08" db="EMBL/GenBank/DDBJ databases">
        <title>Henriciella mobilis sp. nov., isolated from seawater.</title>
        <authorList>
            <person name="Cheng H."/>
            <person name="Wu Y.-H."/>
            <person name="Xu X.-W."/>
            <person name="Guo L.-L."/>
        </authorList>
    </citation>
    <scope>NUCLEOTIDE SEQUENCE [LARGE SCALE GENOMIC DNA]</scope>
    <source>
        <strain evidence="2 3">JN25</strain>
    </source>
</reference>
<dbReference type="Proteomes" id="UP000266385">
    <property type="component" value="Unassembled WGS sequence"/>
</dbReference>
<sequence length="185" mass="19331">MEKRLFRRSFDDGWLDVLVGLGLTGIGVCWLAGAIALTAVVPAVLFPFWKIGREALVEPRLGRVRFSEARTEETRRSLTGWLVLGASVLVAEAAVVFTLGNVASPAMTGVSDVAVAIPVGLIGIGLLAGLLVGARRFIAYSVLAFTVAVAGILGGVEDPAWLILAVGGIVLGSGLVMLFRFLAAE</sequence>
<evidence type="ECO:0000256" key="1">
    <source>
        <dbReference type="SAM" id="Phobius"/>
    </source>
</evidence>
<feature type="transmembrane region" description="Helical" evidence="1">
    <location>
        <begin position="162"/>
        <end position="183"/>
    </location>
</feature>
<comment type="caution">
    <text evidence="2">The sequence shown here is derived from an EMBL/GenBank/DDBJ whole genome shotgun (WGS) entry which is preliminary data.</text>
</comment>
<evidence type="ECO:0000313" key="2">
    <source>
        <dbReference type="EMBL" id="RIJ30141.1"/>
    </source>
</evidence>
<proteinExistence type="predicted"/>
<feature type="transmembrane region" description="Helical" evidence="1">
    <location>
        <begin position="137"/>
        <end position="156"/>
    </location>
</feature>
<feature type="transmembrane region" description="Helical" evidence="1">
    <location>
        <begin position="20"/>
        <end position="46"/>
    </location>
</feature>
<organism evidence="2 3">
    <name type="scientific">Henriciella mobilis</name>
    <dbReference type="NCBI Taxonomy" id="2305467"/>
    <lineage>
        <taxon>Bacteria</taxon>
        <taxon>Pseudomonadati</taxon>
        <taxon>Pseudomonadota</taxon>
        <taxon>Alphaproteobacteria</taxon>
        <taxon>Hyphomonadales</taxon>
        <taxon>Hyphomonadaceae</taxon>
        <taxon>Henriciella</taxon>
    </lineage>
</organism>
<feature type="transmembrane region" description="Helical" evidence="1">
    <location>
        <begin position="113"/>
        <end position="132"/>
    </location>
</feature>
<protein>
    <submittedName>
        <fullName evidence="2">Uncharacterized protein</fullName>
    </submittedName>
</protein>
<name>A0A399RHU9_9PROT</name>
<keyword evidence="1" id="KW-0812">Transmembrane</keyword>
<feature type="transmembrane region" description="Helical" evidence="1">
    <location>
        <begin position="78"/>
        <end position="101"/>
    </location>
</feature>